<comment type="caution">
    <text evidence="2">The sequence shown here is derived from an EMBL/GenBank/DDBJ whole genome shotgun (WGS) entry which is preliminary data.</text>
</comment>
<dbReference type="InterPro" id="IPR029466">
    <property type="entry name" value="NAM-associated_C"/>
</dbReference>
<sequence length="196" mass="22740">VIEALDYFYEAEGHHFGFDHCFKILKDVAKWNENLVTKTKSKKSYNERVTNIISDGGQESPISIPTTPNTPIDVDVNINDLLGKKPYVRPEGCKKAKDKKKRGGESAGALDSFYSNLDSRLAKQDEDRKKDIAIREKALLLKEQKFERKIEKEENQIMAMDMSNLEEHQKIYWRKKQFQIIAKKNSQNLNFENVED</sequence>
<accession>A0A7J6X0R2</accession>
<reference evidence="2 3" key="1">
    <citation type="submission" date="2020-06" db="EMBL/GenBank/DDBJ databases">
        <title>Transcriptomic and genomic resources for Thalictrum thalictroides and T. hernandezii: Facilitating candidate gene discovery in an emerging model plant lineage.</title>
        <authorList>
            <person name="Arias T."/>
            <person name="Riano-Pachon D.M."/>
            <person name="Di Stilio V.S."/>
        </authorList>
    </citation>
    <scope>NUCLEOTIDE SEQUENCE [LARGE SCALE GENOMIC DNA]</scope>
    <source>
        <strain evidence="3">cv. WT478/WT964</strain>
        <tissue evidence="2">Leaves</tissue>
    </source>
</reference>
<organism evidence="2 3">
    <name type="scientific">Thalictrum thalictroides</name>
    <name type="common">Rue-anemone</name>
    <name type="synonym">Anemone thalictroides</name>
    <dbReference type="NCBI Taxonomy" id="46969"/>
    <lineage>
        <taxon>Eukaryota</taxon>
        <taxon>Viridiplantae</taxon>
        <taxon>Streptophyta</taxon>
        <taxon>Embryophyta</taxon>
        <taxon>Tracheophyta</taxon>
        <taxon>Spermatophyta</taxon>
        <taxon>Magnoliopsida</taxon>
        <taxon>Ranunculales</taxon>
        <taxon>Ranunculaceae</taxon>
        <taxon>Thalictroideae</taxon>
        <taxon>Thalictrum</taxon>
    </lineage>
</organism>
<gene>
    <name evidence="2" type="ORF">FRX31_007087</name>
</gene>
<dbReference type="EMBL" id="JABWDY010006948">
    <property type="protein sequence ID" value="KAF5203326.1"/>
    <property type="molecule type" value="Genomic_DNA"/>
</dbReference>
<dbReference type="PANTHER" id="PTHR45023:SF4">
    <property type="entry name" value="GLYCINE-RICH PROTEIN-RELATED"/>
    <property type="match status" value="1"/>
</dbReference>
<dbReference type="Pfam" id="PF14303">
    <property type="entry name" value="NAM-associated"/>
    <property type="match status" value="1"/>
</dbReference>
<feature type="domain" description="No apical meristem-associated C-terminal" evidence="1">
    <location>
        <begin position="15"/>
        <end position="180"/>
    </location>
</feature>
<evidence type="ECO:0000259" key="1">
    <source>
        <dbReference type="Pfam" id="PF14303"/>
    </source>
</evidence>
<proteinExistence type="predicted"/>
<evidence type="ECO:0000313" key="3">
    <source>
        <dbReference type="Proteomes" id="UP000554482"/>
    </source>
</evidence>
<keyword evidence="3" id="KW-1185">Reference proteome</keyword>
<dbReference type="AlphaFoldDB" id="A0A7J6X0R2"/>
<protein>
    <recommendedName>
        <fullName evidence="1">No apical meristem-associated C-terminal domain-containing protein</fullName>
    </recommendedName>
</protein>
<dbReference type="PANTHER" id="PTHR45023">
    <property type="match status" value="1"/>
</dbReference>
<name>A0A7J6X0R2_THATH</name>
<evidence type="ECO:0000313" key="2">
    <source>
        <dbReference type="EMBL" id="KAF5203326.1"/>
    </source>
</evidence>
<dbReference type="Proteomes" id="UP000554482">
    <property type="component" value="Unassembled WGS sequence"/>
</dbReference>
<feature type="non-terminal residue" evidence="2">
    <location>
        <position position="1"/>
    </location>
</feature>